<dbReference type="InterPro" id="IPR050958">
    <property type="entry name" value="Cell_Adh-Cytoskel_Orgn"/>
</dbReference>
<gene>
    <name evidence="6" type="ORF">IscW_ISCW016440</name>
</gene>
<dbReference type="SUPFAM" id="SSF48726">
    <property type="entry name" value="Immunoglobulin"/>
    <property type="match status" value="3"/>
</dbReference>
<protein>
    <submittedName>
        <fullName evidence="6 7">Cell adhesion molecule, putative</fullName>
    </submittedName>
</protein>
<reference evidence="7" key="2">
    <citation type="submission" date="2020-05" db="UniProtKB">
        <authorList>
            <consortium name="EnsemblMetazoa"/>
        </authorList>
    </citation>
    <scope>IDENTIFICATION</scope>
    <source>
        <strain evidence="7">wikel</strain>
    </source>
</reference>
<feature type="non-terminal residue" evidence="6">
    <location>
        <position position="211"/>
    </location>
</feature>
<dbReference type="Proteomes" id="UP000001555">
    <property type="component" value="Unassembled WGS sequence"/>
</dbReference>
<dbReference type="PANTHER" id="PTHR45080:SF8">
    <property type="entry name" value="IG-LIKE DOMAIN-CONTAINING PROTEIN"/>
    <property type="match status" value="1"/>
</dbReference>
<dbReference type="FunFam" id="2.60.40.10:FF:000333">
    <property type="entry name" value="Down syndrome cell adhesion molecule"/>
    <property type="match status" value="1"/>
</dbReference>
<dbReference type="EMBL" id="ABJB010109820">
    <property type="status" value="NOT_ANNOTATED_CDS"/>
    <property type="molecule type" value="Genomic_DNA"/>
</dbReference>
<keyword evidence="8" id="KW-1185">Reference proteome</keyword>
<dbReference type="HOGENOM" id="CLU_1307585_0_0_1"/>
<dbReference type="Pfam" id="PF13927">
    <property type="entry name" value="Ig_3"/>
    <property type="match status" value="1"/>
</dbReference>
<dbReference type="OrthoDB" id="6513301at2759"/>
<dbReference type="EMBL" id="ABJB010412918">
    <property type="status" value="NOT_ANNOTATED_CDS"/>
    <property type="molecule type" value="Genomic_DNA"/>
</dbReference>
<name>B7P787_IXOSC</name>
<dbReference type="InterPro" id="IPR036179">
    <property type="entry name" value="Ig-like_dom_sf"/>
</dbReference>
<reference evidence="6 8" key="1">
    <citation type="submission" date="2008-03" db="EMBL/GenBank/DDBJ databases">
        <title>Annotation of Ixodes scapularis.</title>
        <authorList>
            <consortium name="Ixodes scapularis Genome Project Consortium"/>
            <person name="Caler E."/>
            <person name="Hannick L.I."/>
            <person name="Bidwell S."/>
            <person name="Joardar V."/>
            <person name="Thiagarajan M."/>
            <person name="Amedeo P."/>
            <person name="Galinsky K.J."/>
            <person name="Schobel S."/>
            <person name="Inman J."/>
            <person name="Hostetler J."/>
            <person name="Miller J."/>
            <person name="Hammond M."/>
            <person name="Megy K."/>
            <person name="Lawson D."/>
            <person name="Kodira C."/>
            <person name="Sutton G."/>
            <person name="Meyer J."/>
            <person name="Hill C.A."/>
            <person name="Birren B."/>
            <person name="Nene V."/>
            <person name="Collins F."/>
            <person name="Alarcon-Chaidez F."/>
            <person name="Wikel S."/>
            <person name="Strausberg R."/>
        </authorList>
    </citation>
    <scope>NUCLEOTIDE SEQUENCE [LARGE SCALE GENOMIC DNA]</scope>
    <source>
        <strain evidence="8">Wikel</strain>
        <strain evidence="6">Wikel colony</strain>
    </source>
</reference>
<dbReference type="Pfam" id="PF07679">
    <property type="entry name" value="I-set"/>
    <property type="match status" value="1"/>
</dbReference>
<keyword evidence="1" id="KW-0732">Signal</keyword>
<evidence type="ECO:0000313" key="7">
    <source>
        <dbReference type="EnsemblMetazoa" id="ISCW016440-PA"/>
    </source>
</evidence>
<dbReference type="VEuPathDB" id="VectorBase:ISCW016440"/>
<proteinExistence type="predicted"/>
<dbReference type="PaxDb" id="6945-B7P787"/>
<keyword evidence="2" id="KW-1015">Disulfide bond</keyword>
<organism>
    <name type="scientific">Ixodes scapularis</name>
    <name type="common">Black-legged tick</name>
    <name type="synonym">Deer tick</name>
    <dbReference type="NCBI Taxonomy" id="6945"/>
    <lineage>
        <taxon>Eukaryota</taxon>
        <taxon>Metazoa</taxon>
        <taxon>Ecdysozoa</taxon>
        <taxon>Arthropoda</taxon>
        <taxon>Chelicerata</taxon>
        <taxon>Arachnida</taxon>
        <taxon>Acari</taxon>
        <taxon>Parasitiformes</taxon>
        <taxon>Ixodida</taxon>
        <taxon>Ixodoidea</taxon>
        <taxon>Ixodidae</taxon>
        <taxon>Ixodinae</taxon>
        <taxon>Ixodes</taxon>
    </lineage>
</organism>
<feature type="domain" description="Ig-like" evidence="5">
    <location>
        <begin position="66"/>
        <end position="155"/>
    </location>
</feature>
<evidence type="ECO:0000259" key="5">
    <source>
        <dbReference type="PROSITE" id="PS50835"/>
    </source>
</evidence>
<dbReference type="SMART" id="SM00408">
    <property type="entry name" value="IGc2"/>
    <property type="match status" value="1"/>
</dbReference>
<evidence type="ECO:0000256" key="1">
    <source>
        <dbReference type="ARBA" id="ARBA00022729"/>
    </source>
</evidence>
<keyword evidence="3" id="KW-0393">Immunoglobulin domain</keyword>
<dbReference type="EnsemblMetazoa" id="ISCW016440-RA">
    <property type="protein sequence ID" value="ISCW016440-PA"/>
    <property type="gene ID" value="ISCW016440"/>
</dbReference>
<evidence type="ECO:0000256" key="2">
    <source>
        <dbReference type="ARBA" id="ARBA00023157"/>
    </source>
</evidence>
<evidence type="ECO:0000313" key="6">
    <source>
        <dbReference type="EMBL" id="EEC02459.1"/>
    </source>
</evidence>
<dbReference type="AlphaFoldDB" id="B7P787"/>
<dbReference type="VEuPathDB" id="VectorBase:ISCP_004514"/>
<dbReference type="InterPro" id="IPR013783">
    <property type="entry name" value="Ig-like_fold"/>
</dbReference>
<dbReference type="InterPro" id="IPR013098">
    <property type="entry name" value="Ig_I-set"/>
</dbReference>
<dbReference type="PROSITE" id="PS50835">
    <property type="entry name" value="IG_LIKE"/>
    <property type="match status" value="2"/>
</dbReference>
<dbReference type="InterPro" id="IPR007110">
    <property type="entry name" value="Ig-like_dom"/>
</dbReference>
<dbReference type="PANTHER" id="PTHR45080">
    <property type="entry name" value="CONTACTIN 5"/>
    <property type="match status" value="1"/>
</dbReference>
<dbReference type="InterPro" id="IPR003598">
    <property type="entry name" value="Ig_sub2"/>
</dbReference>
<feature type="region of interest" description="Disordered" evidence="4">
    <location>
        <begin position="191"/>
        <end position="211"/>
    </location>
</feature>
<dbReference type="InterPro" id="IPR003599">
    <property type="entry name" value="Ig_sub"/>
</dbReference>
<dbReference type="Gene3D" id="2.60.40.10">
    <property type="entry name" value="Immunoglobulins"/>
    <property type="match status" value="3"/>
</dbReference>
<sequence>MFCSTANSERQLSEKVVRHQSAAHPNGTLVLSSLDINDMGQYMCEANNGVEPSLKKTITVRVNEVPEIRPFAFPPNLRVGEKALLTCHVTSGSQPITFSWLKDGNTMAANQGIRLRSESEYSVMLMESVQPTHVGNYTCIAKNKHGFDSFTAVLEVESPPSWKKKPEDLRVNIGDRAVIYCLATGSPTPKIKWKRQRKPNEKGARQQYHFP</sequence>
<evidence type="ECO:0000256" key="4">
    <source>
        <dbReference type="SAM" id="MobiDB-lite"/>
    </source>
</evidence>
<dbReference type="EMBL" id="DS650268">
    <property type="protein sequence ID" value="EEC02459.1"/>
    <property type="molecule type" value="Genomic_DNA"/>
</dbReference>
<dbReference type="VEuPathDB" id="VectorBase:ISCI016440"/>
<dbReference type="SMART" id="SM00409">
    <property type="entry name" value="IG"/>
    <property type="match status" value="2"/>
</dbReference>
<evidence type="ECO:0000313" key="8">
    <source>
        <dbReference type="Proteomes" id="UP000001555"/>
    </source>
</evidence>
<evidence type="ECO:0000256" key="3">
    <source>
        <dbReference type="ARBA" id="ARBA00023319"/>
    </source>
</evidence>
<dbReference type="FunFam" id="2.60.40.10:FF:003256">
    <property type="match status" value="1"/>
</dbReference>
<accession>B7P787</accession>
<feature type="domain" description="Ig-like" evidence="5">
    <location>
        <begin position="160"/>
        <end position="211"/>
    </location>
</feature>